<dbReference type="RefSeq" id="XP_028472269.1">
    <property type="nucleotide sequence ID" value="XM_028619400.1"/>
</dbReference>
<protein>
    <recommendedName>
        <fullName evidence="3">F-box domain-containing protein</fullName>
    </recommendedName>
</protein>
<evidence type="ECO:0008006" key="3">
    <source>
        <dbReference type="Google" id="ProtNLM"/>
    </source>
</evidence>
<dbReference type="EMBL" id="RSCE01000018">
    <property type="protein sequence ID" value="RSH77122.1"/>
    <property type="molecule type" value="Genomic_DNA"/>
</dbReference>
<proteinExistence type="predicted"/>
<name>A0A427XE69_9TREE</name>
<comment type="caution">
    <text evidence="1">The sequence shown here is derived from an EMBL/GenBank/DDBJ whole genome shotgun (WGS) entry which is preliminary data.</text>
</comment>
<dbReference type="AlphaFoldDB" id="A0A427XE69"/>
<dbReference type="GeneID" id="39588294"/>
<evidence type="ECO:0000313" key="1">
    <source>
        <dbReference type="EMBL" id="RSH77122.1"/>
    </source>
</evidence>
<organism evidence="1 2">
    <name type="scientific">Apiotrichum porosum</name>
    <dbReference type="NCBI Taxonomy" id="105984"/>
    <lineage>
        <taxon>Eukaryota</taxon>
        <taxon>Fungi</taxon>
        <taxon>Dikarya</taxon>
        <taxon>Basidiomycota</taxon>
        <taxon>Agaricomycotina</taxon>
        <taxon>Tremellomycetes</taxon>
        <taxon>Trichosporonales</taxon>
        <taxon>Trichosporonaceae</taxon>
        <taxon>Apiotrichum</taxon>
    </lineage>
</organism>
<reference evidence="1 2" key="1">
    <citation type="submission" date="2018-11" db="EMBL/GenBank/DDBJ databases">
        <title>Genome sequence of Apiotrichum porosum DSM 27194.</title>
        <authorList>
            <person name="Aliyu H."/>
            <person name="Gorte O."/>
            <person name="Ochsenreither K."/>
        </authorList>
    </citation>
    <scope>NUCLEOTIDE SEQUENCE [LARGE SCALE GENOMIC DNA]</scope>
    <source>
        <strain evidence="1 2">DSM 27194</strain>
    </source>
</reference>
<accession>A0A427XE69</accession>
<keyword evidence="2" id="KW-1185">Reference proteome</keyword>
<evidence type="ECO:0000313" key="2">
    <source>
        <dbReference type="Proteomes" id="UP000279236"/>
    </source>
</evidence>
<gene>
    <name evidence="1" type="ORF">EHS24_003751</name>
</gene>
<dbReference type="Proteomes" id="UP000279236">
    <property type="component" value="Unassembled WGS sequence"/>
</dbReference>
<sequence length="1250" mass="140993">MTPSAVCRIFQEPGHEHLVADRILALLDWRSILSIGQTCTYLNKLVTTRSSLQLPLRIAYYGFPPSYADFDHPISGPTSSAAARLDRLIDIQKGYMRLKPKRIQFLQLSPPLTTWVATCGLVVAGINEKGPEPGSSENKTCAMLASGWQVYDTFQLRDTGNKPQPAFTVLCDTPFQLFDACREDNLVATSKVDRLDNDLFRVTIRFFLLEPRIGTWEESVDAIPHPLANRDTITFYEVCRESQFDESIRELYWDRMCPLQIGPDGSLTAFLGDLHSTRLFNWRTGEELACFYPRTDGFSSLRSVPLGDDSLLVTGYDGGVHHNTVGTCDDHRNVSLGIVTGDTSDHSDPDPWFYLSTGSVAGRLRLPDWYSYGLSDDRSLGIDYHNHLLAINSCVTHYKPNGEPRCLVNTSTVLKIADIKKSAQAQRKANLSHLIFPLRQMKTEVDFSVAAGVVTTIISGYRALAVVKKQSQDQHYRYKIHLTHYSFKAGDDPVHTAPLGGLPPQNPPVPPLTSTPQQVEAGISEPWDATRTPGEWGSEMLPELLVHEPGWLRTSAALTHEVLGGTRYDRYVQGDASNVYVSFASGLECRDWVRPTEASFRLGGKTPSSTAQRIVLFFRHASIHSSRFTHLPHIHLIDMEPSAATRVFQRRGHEWLVECMLGYLDWRSILRAGMACTNLNDIVTGSSHLQLRLRAAFYGFPSSYADFDHPLYDPFPSTSERMERLLEVQNNWANLKPKQIHVFRYKTSSTHYRVTCGLIIAPKASHSWGGTGPTSSWNSWWIWDAYNLRDTPYSADTYNLRNANPTSPQPIAVAMVDDFEAMDASREDNLVVVSHTKLVNDDFHVTLSFFLLEPPPEWDPLRLLDPNDPMGAHYRAVPHPDAATITFSERSRDPGSNKPKRMVCSVKLGPHGALMTTMNRHNSTRLWNWRTRKQKLNQFIFNRDTLVIGYGHLLCAVHDKPKTDESDRHPRQNLALALLRKRSATSKKTEEQPWSEWIRFTRGTVWSRFWLPHLYAARSPELATDRDGRLLVMTTGVKTRFSAKNNPRSVTTVVPLRQVYSAFNNQRPQPGENMAHPQASLEILPNGVDITTASKPTSTDRTQSAVSGMRVVNVEWQNNIPTHHQGRHYNRFNLFLTNYSLKGGRHRDYVHLGPLGGRLHSSAREAPLTREQQTIPITERHISGAWDWGCDPFTQSHPLLHQCQVHDAGYQRTAAALAVLQQDFRLASVKADADHLYLFSSSRSLVILSI</sequence>